<keyword evidence="1" id="KW-1133">Transmembrane helix</keyword>
<dbReference type="AlphaFoldDB" id="X1UU84"/>
<feature type="non-terminal residue" evidence="3">
    <location>
        <position position="1"/>
    </location>
</feature>
<protein>
    <recommendedName>
        <fullName evidence="2">CAAX prenyl protease 2/Lysostaphin resistance protein A-like domain-containing protein</fullName>
    </recommendedName>
</protein>
<comment type="caution">
    <text evidence="3">The sequence shown here is derived from an EMBL/GenBank/DDBJ whole genome shotgun (WGS) entry which is preliminary data.</text>
</comment>
<dbReference type="InterPro" id="IPR003675">
    <property type="entry name" value="Rce1/LyrA-like_dom"/>
</dbReference>
<name>X1UU84_9ZZZZ</name>
<dbReference type="GO" id="GO:0004175">
    <property type="term" value="F:endopeptidase activity"/>
    <property type="evidence" value="ECO:0007669"/>
    <property type="project" value="UniProtKB-ARBA"/>
</dbReference>
<accession>X1UU84</accession>
<organism evidence="3">
    <name type="scientific">marine sediment metagenome</name>
    <dbReference type="NCBI Taxonomy" id="412755"/>
    <lineage>
        <taxon>unclassified sequences</taxon>
        <taxon>metagenomes</taxon>
        <taxon>ecological metagenomes</taxon>
    </lineage>
</organism>
<reference evidence="3" key="1">
    <citation type="journal article" date="2014" name="Front. Microbiol.">
        <title>High frequency of phylogenetically diverse reductive dehalogenase-homologous genes in deep subseafloor sedimentary metagenomes.</title>
        <authorList>
            <person name="Kawai M."/>
            <person name="Futagami T."/>
            <person name="Toyoda A."/>
            <person name="Takaki Y."/>
            <person name="Nishi S."/>
            <person name="Hori S."/>
            <person name="Arai W."/>
            <person name="Tsubouchi T."/>
            <person name="Morono Y."/>
            <person name="Uchiyama I."/>
            <person name="Ito T."/>
            <person name="Fujiyama A."/>
            <person name="Inagaki F."/>
            <person name="Takami H."/>
        </authorList>
    </citation>
    <scope>NUCLEOTIDE SEQUENCE</scope>
    <source>
        <strain evidence="3">Expedition CK06-06</strain>
    </source>
</reference>
<proteinExistence type="predicted"/>
<dbReference type="GO" id="GO:0080120">
    <property type="term" value="P:CAAX-box protein maturation"/>
    <property type="evidence" value="ECO:0007669"/>
    <property type="project" value="UniProtKB-ARBA"/>
</dbReference>
<sequence>TSTEMALGIVFCAPIEEYFFRGILMEPAFRIGEKSKDKFTVWKYSPEKGKPNKEMSYIELGAIVLSSVIFSAFHVNYYNDTRLLLMVFVGGISLSISYFWSKDLTPIILAHFTLNIIFVAQFWMVHGL</sequence>
<gene>
    <name evidence="3" type="ORF">S12H4_60162</name>
</gene>
<feature type="transmembrane region" description="Helical" evidence="1">
    <location>
        <begin position="83"/>
        <end position="100"/>
    </location>
</feature>
<evidence type="ECO:0000256" key="1">
    <source>
        <dbReference type="SAM" id="Phobius"/>
    </source>
</evidence>
<dbReference type="EMBL" id="BARW01039523">
    <property type="protein sequence ID" value="GAJ21009.1"/>
    <property type="molecule type" value="Genomic_DNA"/>
</dbReference>
<keyword evidence="1" id="KW-0812">Transmembrane</keyword>
<dbReference type="Pfam" id="PF02517">
    <property type="entry name" value="Rce1-like"/>
    <property type="match status" value="1"/>
</dbReference>
<keyword evidence="1" id="KW-0472">Membrane</keyword>
<evidence type="ECO:0000313" key="3">
    <source>
        <dbReference type="EMBL" id="GAJ21009.1"/>
    </source>
</evidence>
<evidence type="ECO:0000259" key="2">
    <source>
        <dbReference type="Pfam" id="PF02517"/>
    </source>
</evidence>
<feature type="transmembrane region" description="Helical" evidence="1">
    <location>
        <begin position="107"/>
        <end position="125"/>
    </location>
</feature>
<feature type="transmembrane region" description="Helical" evidence="1">
    <location>
        <begin position="57"/>
        <end position="77"/>
    </location>
</feature>
<feature type="domain" description="CAAX prenyl protease 2/Lysostaphin resistance protein A-like" evidence="2">
    <location>
        <begin position="6"/>
        <end position="117"/>
    </location>
</feature>